<keyword evidence="2" id="KW-1133">Transmembrane helix</keyword>
<dbReference type="Proteomes" id="UP001174691">
    <property type="component" value="Unassembled WGS sequence"/>
</dbReference>
<evidence type="ECO:0000256" key="1">
    <source>
        <dbReference type="SAM" id="MobiDB-lite"/>
    </source>
</evidence>
<protein>
    <submittedName>
        <fullName evidence="4">Glucan 4-alpha-glucosidase</fullName>
    </submittedName>
</protein>
<dbReference type="PANTHER" id="PTHR42078:SF1">
    <property type="entry name" value="GLUCAN 1, 4-ALPHA-GLUCOSIDASE"/>
    <property type="match status" value="1"/>
</dbReference>
<feature type="transmembrane region" description="Helical" evidence="2">
    <location>
        <begin position="214"/>
        <end position="240"/>
    </location>
</feature>
<name>A0AA38VN69_9PEZI</name>
<sequence length="620" mass="66112">MYTQNVRATRTGSVATTSTGPMSESSFGIPRGPAHPYGMYPQATVDETSVIPPAAAIPVGFPGMAGGQYQRRLGPDAEDVADIIGPDGHTEQLPPYTRYPDETYARKVRDAEQHLVPPPAPVAGAAVVGPPLTAPRASIAGAGGIGLATRNPDFDPADDLDSPQSRHSSRSFGTEASHHAINTAATDVVLSEKQTPKGRAERWAKRRLCGIIPYWAICVIIITLVVMVIVLGAVVGTVLAKQHTYKKPPKKDGSYQYGATPTVTVTYDATPIPTPTDLPELVTGAFSLPLMTNRVSNTCFNDTTQAQAWNCNVLIFSSMVMNIQHNNINSAGGYSISIDANQTLTLSNNVYSYGEQPFLMTNPMPMELVNDTFQPARGPAWFRMMPFNKTVIVPESLLTSSSVAATPTSQVVARNFNNAFGSNPGDFKRKGIAQPGDKPWLCSWPETFLEIFIYPQQNSSWNKVPPTGTPSSSLSTTPVPGPSPPTNSGWGGGSGGNGFPPAASTTAVGAATTTGPFAPTDTAGWQPPPPLYPRVIKIEERRIDRAPMPTCRQVEITDDGRPARPVKDANGNDVVIYIVENEPPPPGSSATGQSSRAHASGLEHRDSSEISDCGCMWFIT</sequence>
<proteinExistence type="predicted"/>
<evidence type="ECO:0000256" key="2">
    <source>
        <dbReference type="SAM" id="Phobius"/>
    </source>
</evidence>
<feature type="compositionally biased region" description="Polar residues" evidence="1">
    <location>
        <begin position="162"/>
        <end position="174"/>
    </location>
</feature>
<dbReference type="AlphaFoldDB" id="A0AA38VN69"/>
<reference evidence="4" key="1">
    <citation type="submission" date="2022-07" db="EMBL/GenBank/DDBJ databases">
        <title>Fungi with potential for degradation of polypropylene.</title>
        <authorList>
            <person name="Gostincar C."/>
        </authorList>
    </citation>
    <scope>NUCLEOTIDE SEQUENCE</scope>
    <source>
        <strain evidence="4">EXF-13287</strain>
    </source>
</reference>
<dbReference type="PANTHER" id="PTHR42078">
    <property type="entry name" value="GLUCAN 1, 4-ALPHA-GLUCOSIDASE"/>
    <property type="match status" value="1"/>
</dbReference>
<feature type="region of interest" description="Disordered" evidence="1">
    <location>
        <begin position="580"/>
        <end position="607"/>
    </location>
</feature>
<keyword evidence="2" id="KW-0472">Membrane</keyword>
<dbReference type="Pfam" id="PF25130">
    <property type="entry name" value="DUF7820"/>
    <property type="match status" value="1"/>
</dbReference>
<dbReference type="InterPro" id="IPR056722">
    <property type="entry name" value="DUF7820"/>
</dbReference>
<gene>
    <name evidence="4" type="ORF">NKR19_g8313</name>
</gene>
<evidence type="ECO:0000313" key="5">
    <source>
        <dbReference type="Proteomes" id="UP001174691"/>
    </source>
</evidence>
<feature type="region of interest" description="Disordered" evidence="1">
    <location>
        <begin position="150"/>
        <end position="176"/>
    </location>
</feature>
<evidence type="ECO:0000313" key="4">
    <source>
        <dbReference type="EMBL" id="KAJ9137180.1"/>
    </source>
</evidence>
<evidence type="ECO:0000259" key="3">
    <source>
        <dbReference type="Pfam" id="PF25130"/>
    </source>
</evidence>
<feature type="compositionally biased region" description="Gly residues" evidence="1">
    <location>
        <begin position="489"/>
        <end position="498"/>
    </location>
</feature>
<accession>A0AA38VN69</accession>
<feature type="domain" description="DUF7820" evidence="3">
    <location>
        <begin position="262"/>
        <end position="618"/>
    </location>
</feature>
<keyword evidence="5" id="KW-1185">Reference proteome</keyword>
<feature type="region of interest" description="Disordered" evidence="1">
    <location>
        <begin position="463"/>
        <end position="507"/>
    </location>
</feature>
<feature type="compositionally biased region" description="Polar residues" evidence="1">
    <location>
        <begin position="588"/>
        <end position="597"/>
    </location>
</feature>
<comment type="caution">
    <text evidence="4">The sequence shown here is derived from an EMBL/GenBank/DDBJ whole genome shotgun (WGS) entry which is preliminary data.</text>
</comment>
<feature type="region of interest" description="Disordered" evidence="1">
    <location>
        <begin position="1"/>
        <end position="26"/>
    </location>
</feature>
<dbReference type="EMBL" id="JANBVN010000164">
    <property type="protein sequence ID" value="KAJ9137180.1"/>
    <property type="molecule type" value="Genomic_DNA"/>
</dbReference>
<keyword evidence="2" id="KW-0812">Transmembrane</keyword>
<feature type="compositionally biased region" description="Low complexity" evidence="1">
    <location>
        <begin position="464"/>
        <end position="478"/>
    </location>
</feature>
<organism evidence="4 5">
    <name type="scientific">Coniochaeta hoffmannii</name>
    <dbReference type="NCBI Taxonomy" id="91930"/>
    <lineage>
        <taxon>Eukaryota</taxon>
        <taxon>Fungi</taxon>
        <taxon>Dikarya</taxon>
        <taxon>Ascomycota</taxon>
        <taxon>Pezizomycotina</taxon>
        <taxon>Sordariomycetes</taxon>
        <taxon>Sordariomycetidae</taxon>
        <taxon>Coniochaetales</taxon>
        <taxon>Coniochaetaceae</taxon>
        <taxon>Coniochaeta</taxon>
    </lineage>
</organism>